<dbReference type="Gene3D" id="2.60.40.420">
    <property type="entry name" value="Cupredoxins - blue copper proteins"/>
    <property type="match status" value="4"/>
</dbReference>
<evidence type="ECO:0000256" key="2">
    <source>
        <dbReference type="ARBA" id="ARBA00022723"/>
    </source>
</evidence>
<evidence type="ECO:0000313" key="11">
    <source>
        <dbReference type="EMBL" id="OAA62226.1"/>
    </source>
</evidence>
<dbReference type="SUPFAM" id="SSF49503">
    <property type="entry name" value="Cupredoxins"/>
    <property type="match status" value="3"/>
</dbReference>
<dbReference type="PANTHER" id="PTHR11709:SF502">
    <property type="entry name" value="MULTICOPPER OXIDASE"/>
    <property type="match status" value="1"/>
</dbReference>
<evidence type="ECO:0000256" key="3">
    <source>
        <dbReference type="ARBA" id="ARBA00022729"/>
    </source>
</evidence>
<dbReference type="AlphaFoldDB" id="A0A162KF06"/>
<proteinExistence type="inferred from homology"/>
<comment type="similarity">
    <text evidence="1">Belongs to the multicopper oxidase family.</text>
</comment>
<dbReference type="Pfam" id="PF00394">
    <property type="entry name" value="Cu-oxidase"/>
    <property type="match status" value="1"/>
</dbReference>
<keyword evidence="6" id="KW-0325">Glycoprotein</keyword>
<dbReference type="STRING" id="1081104.A0A162KF06"/>
<dbReference type="FunFam" id="2.60.40.420:FF:000021">
    <property type="entry name" value="Extracellular dihydrogeodin oxidase/laccase"/>
    <property type="match status" value="1"/>
</dbReference>
<accession>A0A162KF06</accession>
<sequence>MLSLFYLLSMASCNALLPRAACSGNTATTRSQWCEYSVDTNYYDEVPDTGVVREYTFDLVELTASPDGFPRTVYAFNGIVPGPTIEADWGDTVVVHINNNLTLAKNGTSVHFHGIRQNYSNGMDGVTSITQCPLPPGDSMTYTWRATQYGTSWYHSHIGLQAFDGAAGAIKINGPATANYDVDVGTIMLSDWTHKTVDSLYSEELTRGPSFLDNGLINGTNTWTNGGMIVIAADFVPIVPYETTVLDIGMGQRYDVIVRADQQSVAQNFWMRAIPQFSCSLNSNKDNIRGIIYYGSEASTPATSAYPYIDSCVDEPANNLVPHLVLSAGQQEQSDLEPVGLSPTDDVILWAMDKTSFYANWENPTLLQIYNNDTSYTRRSHVISLDKANSWVYVIIEATNAIPHPIHLHGHDFSIVGQGPGPFVRSKNLFSLTNPMRRDVAMLPGSGHLVLAFKTDNPGAWLMHCHIGWHTDMGLALQFVERVEEARELIDFDYLDNNCAKWREYTELASVEQEKYDDGI</sequence>
<dbReference type="CDD" id="cd13854">
    <property type="entry name" value="CuRO_1_MaLCC_like"/>
    <property type="match status" value="1"/>
</dbReference>
<evidence type="ECO:0000256" key="4">
    <source>
        <dbReference type="ARBA" id="ARBA00023002"/>
    </source>
</evidence>
<keyword evidence="5" id="KW-0186">Copper</keyword>
<protein>
    <submittedName>
        <fullName evidence="11">Multicopper oxidase, type 3</fullName>
    </submittedName>
</protein>
<dbReference type="EMBL" id="AZHB01000012">
    <property type="protein sequence ID" value="OAA62226.1"/>
    <property type="molecule type" value="Genomic_DNA"/>
</dbReference>
<keyword evidence="12" id="KW-1185">Reference proteome</keyword>
<dbReference type="InterPro" id="IPR033138">
    <property type="entry name" value="Cu_oxidase_CS"/>
</dbReference>
<dbReference type="RefSeq" id="XP_018703976.1">
    <property type="nucleotide sequence ID" value="XM_018848840.1"/>
</dbReference>
<dbReference type="PANTHER" id="PTHR11709">
    <property type="entry name" value="MULTI-COPPER OXIDASE"/>
    <property type="match status" value="1"/>
</dbReference>
<dbReference type="GO" id="GO:0016491">
    <property type="term" value="F:oxidoreductase activity"/>
    <property type="evidence" value="ECO:0007669"/>
    <property type="project" value="UniProtKB-KW"/>
</dbReference>
<keyword evidence="3 7" id="KW-0732">Signal</keyword>
<dbReference type="CDD" id="cd13901">
    <property type="entry name" value="CuRO_3_MaLCC_like"/>
    <property type="match status" value="1"/>
</dbReference>
<feature type="domain" description="Plastocyanin-like" evidence="10">
    <location>
        <begin position="63"/>
        <end position="175"/>
    </location>
</feature>
<feature type="domain" description="Plastocyanin-like" evidence="8">
    <location>
        <begin position="228"/>
        <end position="290"/>
    </location>
</feature>
<dbReference type="InterPro" id="IPR008972">
    <property type="entry name" value="Cupredoxin"/>
</dbReference>
<keyword evidence="2" id="KW-0479">Metal-binding</keyword>
<dbReference type="InterPro" id="IPR011707">
    <property type="entry name" value="Cu-oxidase-like_N"/>
</dbReference>
<evidence type="ECO:0000256" key="1">
    <source>
        <dbReference type="ARBA" id="ARBA00010609"/>
    </source>
</evidence>
<keyword evidence="4" id="KW-0560">Oxidoreductase</keyword>
<evidence type="ECO:0000256" key="5">
    <source>
        <dbReference type="ARBA" id="ARBA00023008"/>
    </source>
</evidence>
<evidence type="ECO:0000256" key="7">
    <source>
        <dbReference type="SAM" id="SignalP"/>
    </source>
</evidence>
<gene>
    <name evidence="11" type="ORF">ISF_05235</name>
</gene>
<reference evidence="11 12" key="1">
    <citation type="journal article" date="2016" name="Genome Biol. Evol.">
        <title>Divergent and convergent evolution of fungal pathogenicity.</title>
        <authorList>
            <person name="Shang Y."/>
            <person name="Xiao G."/>
            <person name="Zheng P."/>
            <person name="Cen K."/>
            <person name="Zhan S."/>
            <person name="Wang C."/>
        </authorList>
    </citation>
    <scope>NUCLEOTIDE SEQUENCE [LARGE SCALE GENOMIC DNA]</scope>
    <source>
        <strain evidence="11 12">ARSEF 2679</strain>
    </source>
</reference>
<dbReference type="InterPro" id="IPR045087">
    <property type="entry name" value="Cu-oxidase_fam"/>
</dbReference>
<dbReference type="Pfam" id="PF07731">
    <property type="entry name" value="Cu-oxidase_2"/>
    <property type="match status" value="1"/>
</dbReference>
<organism evidence="11 12">
    <name type="scientific">Cordyceps fumosorosea (strain ARSEF 2679)</name>
    <name type="common">Isaria fumosorosea</name>
    <dbReference type="NCBI Taxonomy" id="1081104"/>
    <lineage>
        <taxon>Eukaryota</taxon>
        <taxon>Fungi</taxon>
        <taxon>Dikarya</taxon>
        <taxon>Ascomycota</taxon>
        <taxon>Pezizomycotina</taxon>
        <taxon>Sordariomycetes</taxon>
        <taxon>Hypocreomycetidae</taxon>
        <taxon>Hypocreales</taxon>
        <taxon>Cordycipitaceae</taxon>
        <taxon>Cordyceps</taxon>
    </lineage>
</organism>
<dbReference type="GeneID" id="30021527"/>
<feature type="signal peptide" evidence="7">
    <location>
        <begin position="1"/>
        <end position="15"/>
    </location>
</feature>
<feature type="domain" description="Plastocyanin-like" evidence="9">
    <location>
        <begin position="360"/>
        <end position="483"/>
    </location>
</feature>
<dbReference type="InterPro" id="IPR002355">
    <property type="entry name" value="Cu_oxidase_Cu_BS"/>
</dbReference>
<comment type="caution">
    <text evidence="11">The sequence shown here is derived from an EMBL/GenBank/DDBJ whole genome shotgun (WGS) entry which is preliminary data.</text>
</comment>
<dbReference type="GO" id="GO:0005507">
    <property type="term" value="F:copper ion binding"/>
    <property type="evidence" value="ECO:0007669"/>
    <property type="project" value="InterPro"/>
</dbReference>
<evidence type="ECO:0000256" key="6">
    <source>
        <dbReference type="ARBA" id="ARBA00023180"/>
    </source>
</evidence>
<dbReference type="InterPro" id="IPR011706">
    <property type="entry name" value="Cu-oxidase_C"/>
</dbReference>
<dbReference type="Proteomes" id="UP000076744">
    <property type="component" value="Unassembled WGS sequence"/>
</dbReference>
<name>A0A162KF06_CORFA</name>
<dbReference type="OrthoDB" id="2121828at2759"/>
<dbReference type="Pfam" id="PF07732">
    <property type="entry name" value="Cu-oxidase_3"/>
    <property type="match status" value="1"/>
</dbReference>
<evidence type="ECO:0000259" key="8">
    <source>
        <dbReference type="Pfam" id="PF00394"/>
    </source>
</evidence>
<dbReference type="PROSITE" id="PS00079">
    <property type="entry name" value="MULTICOPPER_OXIDASE1"/>
    <property type="match status" value="1"/>
</dbReference>
<feature type="chain" id="PRO_5012181571" evidence="7">
    <location>
        <begin position="16"/>
        <end position="520"/>
    </location>
</feature>
<evidence type="ECO:0000313" key="12">
    <source>
        <dbReference type="Proteomes" id="UP000076744"/>
    </source>
</evidence>
<dbReference type="InterPro" id="IPR001117">
    <property type="entry name" value="Cu-oxidase_2nd"/>
</dbReference>
<dbReference type="PROSITE" id="PS00080">
    <property type="entry name" value="MULTICOPPER_OXIDASE2"/>
    <property type="match status" value="1"/>
</dbReference>
<evidence type="ECO:0000259" key="10">
    <source>
        <dbReference type="Pfam" id="PF07732"/>
    </source>
</evidence>
<evidence type="ECO:0000259" key="9">
    <source>
        <dbReference type="Pfam" id="PF07731"/>
    </source>
</evidence>